<dbReference type="AlphaFoldDB" id="A0A1V1P3B2"/>
<dbReference type="EMBL" id="ATBP01000683">
    <property type="protein sequence ID" value="ETR69293.1"/>
    <property type="molecule type" value="Genomic_DNA"/>
</dbReference>
<organism evidence="1 2">
    <name type="scientific">Candidatus Magnetoglobus multicellularis str. Araruama</name>
    <dbReference type="NCBI Taxonomy" id="890399"/>
    <lineage>
        <taxon>Bacteria</taxon>
        <taxon>Pseudomonadati</taxon>
        <taxon>Thermodesulfobacteriota</taxon>
        <taxon>Desulfobacteria</taxon>
        <taxon>Desulfobacterales</taxon>
        <taxon>Desulfobacteraceae</taxon>
        <taxon>Candidatus Magnetoglobus</taxon>
    </lineage>
</organism>
<sequence>MPKQWLYHFDLTYSWVRLKGNSIADDHNLQARFVFRKNRITNYFRYNLDKKNRALGDDGVAVANLMTGATKEFVEVNKEVQDTISHHAFYEGRFDILKKFYVSMGGDL</sequence>
<reference evidence="2" key="1">
    <citation type="submission" date="2012-11" db="EMBL/GenBank/DDBJ databases">
        <authorList>
            <person name="Lucero-Rivera Y.E."/>
            <person name="Tovar-Ramirez D."/>
        </authorList>
    </citation>
    <scope>NUCLEOTIDE SEQUENCE [LARGE SCALE GENOMIC DNA]</scope>
    <source>
        <strain evidence="2">Araruama</strain>
    </source>
</reference>
<gene>
    <name evidence="1" type="ORF">OMM_09734</name>
</gene>
<proteinExistence type="predicted"/>
<evidence type="ECO:0000313" key="2">
    <source>
        <dbReference type="Proteomes" id="UP000189670"/>
    </source>
</evidence>
<protein>
    <submittedName>
        <fullName evidence="1">Uncharacterized protein</fullName>
    </submittedName>
</protein>
<evidence type="ECO:0000313" key="1">
    <source>
        <dbReference type="EMBL" id="ETR69293.1"/>
    </source>
</evidence>
<comment type="caution">
    <text evidence="1">The sequence shown here is derived from an EMBL/GenBank/DDBJ whole genome shotgun (WGS) entry which is preliminary data.</text>
</comment>
<name>A0A1V1P3B2_9BACT</name>
<accession>A0A1V1P3B2</accession>
<dbReference type="Proteomes" id="UP000189670">
    <property type="component" value="Unassembled WGS sequence"/>
</dbReference>